<evidence type="ECO:0000256" key="1">
    <source>
        <dbReference type="SAM" id="SignalP"/>
    </source>
</evidence>
<reference evidence="2 3" key="1">
    <citation type="submission" date="2024-10" db="EMBL/GenBank/DDBJ databases">
        <title>The Natural Products Discovery Center: Release of the First 8490 Sequenced Strains for Exploring Actinobacteria Biosynthetic Diversity.</title>
        <authorList>
            <person name="Kalkreuter E."/>
            <person name="Kautsar S.A."/>
            <person name="Yang D."/>
            <person name="Bader C.D."/>
            <person name="Teijaro C.N."/>
            <person name="Fluegel L."/>
            <person name="Davis C.M."/>
            <person name="Simpson J.R."/>
            <person name="Lauterbach L."/>
            <person name="Steele A.D."/>
            <person name="Gui C."/>
            <person name="Meng S."/>
            <person name="Li G."/>
            <person name="Viehrig K."/>
            <person name="Ye F."/>
            <person name="Su P."/>
            <person name="Kiefer A.F."/>
            <person name="Nichols A."/>
            <person name="Cepeda A.J."/>
            <person name="Yan W."/>
            <person name="Fan B."/>
            <person name="Jiang Y."/>
            <person name="Adhikari A."/>
            <person name="Zheng C.-J."/>
            <person name="Schuster L."/>
            <person name="Cowan T.M."/>
            <person name="Smanski M.J."/>
            <person name="Chevrette M.G."/>
            <person name="De Carvalho L.P.S."/>
            <person name="Shen B."/>
        </authorList>
    </citation>
    <scope>NUCLEOTIDE SEQUENCE [LARGE SCALE GENOMIC DNA]</scope>
    <source>
        <strain evidence="2 3">NPDC003029</strain>
    </source>
</reference>
<sequence>MVVQQHRVKGGAVAVAVAAGLMASAGCSGGGAVAEDQQGGDPLVTVRGAADALVAAGSSKARTSMVMATGGTRVTIRGEGAYDFTKRMGQLKVLLPPDPDGADKHRPITELLTPGALYMKNRGAGVPADKWVRIDTTTLDDGNLVTGGATDPLAAAELLRGAKEAAYVGKADVAGTAVRHYRGVTDIARAARVAKPHARGALAAAAKGFARDAVPFDAYLDEQGRLRKVRHRFDFTNAGRTVAVASTTLLYAFGVPVEVRLPAARDIYAGKIQA</sequence>
<accession>A0ABW6RHE2</accession>
<dbReference type="SUPFAM" id="SSF89392">
    <property type="entry name" value="Prokaryotic lipoproteins and lipoprotein localization factors"/>
    <property type="match status" value="1"/>
</dbReference>
<feature type="signal peptide" evidence="1">
    <location>
        <begin position="1"/>
        <end position="25"/>
    </location>
</feature>
<evidence type="ECO:0000313" key="3">
    <source>
        <dbReference type="Proteomes" id="UP001601976"/>
    </source>
</evidence>
<proteinExistence type="predicted"/>
<gene>
    <name evidence="2" type="ORF">ACFYWW_19770</name>
</gene>
<feature type="chain" id="PRO_5046205425" description="Lipoprotein" evidence="1">
    <location>
        <begin position="26"/>
        <end position="274"/>
    </location>
</feature>
<dbReference type="Proteomes" id="UP001601976">
    <property type="component" value="Unassembled WGS sequence"/>
</dbReference>
<keyword evidence="3" id="KW-1185">Reference proteome</keyword>
<keyword evidence="1" id="KW-0732">Signal</keyword>
<dbReference type="InterPro" id="IPR029046">
    <property type="entry name" value="LolA/LolB/LppX"/>
</dbReference>
<dbReference type="Gene3D" id="2.50.20.20">
    <property type="match status" value="1"/>
</dbReference>
<name>A0ABW6RHE2_9ACTN</name>
<comment type="caution">
    <text evidence="2">The sequence shown here is derived from an EMBL/GenBank/DDBJ whole genome shotgun (WGS) entry which is preliminary data.</text>
</comment>
<dbReference type="EMBL" id="JBIAPK010000005">
    <property type="protein sequence ID" value="MFF3340949.1"/>
    <property type="molecule type" value="Genomic_DNA"/>
</dbReference>
<organism evidence="2 3">
    <name type="scientific">Streptomyces flavidovirens</name>
    <dbReference type="NCBI Taxonomy" id="67298"/>
    <lineage>
        <taxon>Bacteria</taxon>
        <taxon>Bacillati</taxon>
        <taxon>Actinomycetota</taxon>
        <taxon>Actinomycetes</taxon>
        <taxon>Kitasatosporales</taxon>
        <taxon>Streptomycetaceae</taxon>
        <taxon>Streptomyces</taxon>
    </lineage>
</organism>
<protein>
    <recommendedName>
        <fullName evidence="4">Lipoprotein</fullName>
    </recommendedName>
</protein>
<dbReference type="PROSITE" id="PS51257">
    <property type="entry name" value="PROKAR_LIPOPROTEIN"/>
    <property type="match status" value="1"/>
</dbReference>
<evidence type="ECO:0008006" key="4">
    <source>
        <dbReference type="Google" id="ProtNLM"/>
    </source>
</evidence>
<dbReference type="RefSeq" id="WP_355720643.1">
    <property type="nucleotide sequence ID" value="NZ_JBEXNP010000009.1"/>
</dbReference>
<evidence type="ECO:0000313" key="2">
    <source>
        <dbReference type="EMBL" id="MFF3340949.1"/>
    </source>
</evidence>